<dbReference type="Pfam" id="PF02973">
    <property type="entry name" value="Sialidase"/>
    <property type="match status" value="1"/>
</dbReference>
<dbReference type="InterPro" id="IPR026856">
    <property type="entry name" value="Sialidase_fam"/>
</dbReference>
<dbReference type="AlphaFoldDB" id="A0A7Z8ZJN5"/>
<protein>
    <recommendedName>
        <fullName evidence="3">exo-alpha-sialidase</fullName>
        <ecNumber evidence="3">3.2.1.18</ecNumber>
    </recommendedName>
</protein>
<dbReference type="GO" id="GO:0006689">
    <property type="term" value="P:ganglioside catabolic process"/>
    <property type="evidence" value="ECO:0007669"/>
    <property type="project" value="TreeGrafter"/>
</dbReference>
<dbReference type="Proteomes" id="UP000595859">
    <property type="component" value="Chromosome"/>
</dbReference>
<dbReference type="InterPro" id="IPR011040">
    <property type="entry name" value="Sialidase"/>
</dbReference>
<evidence type="ECO:0000313" key="10">
    <source>
        <dbReference type="EMBL" id="QQM97398.1"/>
    </source>
</evidence>
<dbReference type="Gene3D" id="2.40.220.10">
    <property type="entry name" value="Intramolecular Trans-sialidase, Domain 3"/>
    <property type="match status" value="1"/>
</dbReference>
<keyword evidence="4" id="KW-0732">Signal</keyword>
<dbReference type="SUPFAM" id="SSF49899">
    <property type="entry name" value="Concanavalin A-like lectins/glucanases"/>
    <property type="match status" value="1"/>
</dbReference>
<comment type="similarity">
    <text evidence="2">Belongs to the glycosyl hydrolase 33 family.</text>
</comment>
<dbReference type="PANTHER" id="PTHR10628">
    <property type="entry name" value="SIALIDASE"/>
    <property type="match status" value="1"/>
</dbReference>
<dbReference type="GO" id="GO:0005737">
    <property type="term" value="C:cytoplasm"/>
    <property type="evidence" value="ECO:0007669"/>
    <property type="project" value="TreeGrafter"/>
</dbReference>
<dbReference type="RefSeq" id="WP_099987022.1">
    <property type="nucleotide sequence ID" value="NZ_BAAFHR010000013.1"/>
</dbReference>
<keyword evidence="7" id="KW-0326">Glycosidase</keyword>
<reference evidence="10 11" key="1">
    <citation type="submission" date="2020-12" db="EMBL/GenBank/DDBJ databases">
        <title>Whole genome sequencing and de novo assembly of Staphylococcus pseudintermedius: a novel pangenome approach to unravel pathogenesis of canine pyoderma.</title>
        <authorList>
            <person name="Ferrer L."/>
            <person name="Perez D."/>
            <person name="Fonticoba R."/>
            <person name="Vines J."/>
            <person name="Fabregas N."/>
            <person name="Madronero S."/>
            <person name="Meroni G."/>
            <person name="Martino P."/>
            <person name="Martinez S."/>
            <person name="Cusco A."/>
            <person name="Migura L."/>
            <person name="Francino O."/>
        </authorList>
    </citation>
    <scope>NUCLEOTIDE SEQUENCE [LARGE SCALE GENOMIC DNA]</scope>
    <source>
        <strain evidence="10 11">HSP080</strain>
    </source>
</reference>
<feature type="domain" description="Sialidase" evidence="9">
    <location>
        <begin position="458"/>
        <end position="658"/>
    </location>
</feature>
<dbReference type="GO" id="GO:0004308">
    <property type="term" value="F:exo-alpha-sialidase activity"/>
    <property type="evidence" value="ECO:0007669"/>
    <property type="project" value="UniProtKB-EC"/>
</dbReference>
<evidence type="ECO:0000256" key="1">
    <source>
        <dbReference type="ARBA" id="ARBA00000427"/>
    </source>
</evidence>
<evidence type="ECO:0000256" key="4">
    <source>
        <dbReference type="ARBA" id="ARBA00022729"/>
    </source>
</evidence>
<comment type="catalytic activity">
    <reaction evidence="1">
        <text>Hydrolysis of alpha-(2-&gt;3)-, alpha-(2-&gt;6)-, alpha-(2-&gt;8)- glycosidic linkages of terminal sialic acid residues in oligosaccharides, glycoproteins, glycolipids, colominic acid and synthetic substrates.</text>
        <dbReference type="EC" id="3.2.1.18"/>
    </reaction>
</comment>
<evidence type="ECO:0000256" key="3">
    <source>
        <dbReference type="ARBA" id="ARBA00012733"/>
    </source>
</evidence>
<evidence type="ECO:0000256" key="7">
    <source>
        <dbReference type="ARBA" id="ARBA00023295"/>
    </source>
</evidence>
<dbReference type="InterPro" id="IPR013320">
    <property type="entry name" value="ConA-like_dom_sf"/>
</dbReference>
<feature type="domain" description="Glycoside hydrolase family 33 N-terminal" evidence="8">
    <location>
        <begin position="54"/>
        <end position="224"/>
    </location>
</feature>
<dbReference type="Gene3D" id="2.120.10.10">
    <property type="match status" value="1"/>
</dbReference>
<dbReference type="EC" id="3.2.1.18" evidence="3"/>
<evidence type="ECO:0000313" key="11">
    <source>
        <dbReference type="Proteomes" id="UP000595859"/>
    </source>
</evidence>
<organism evidence="10 11">
    <name type="scientific">Staphylococcus pseudintermedius</name>
    <dbReference type="NCBI Taxonomy" id="283734"/>
    <lineage>
        <taxon>Bacteria</taxon>
        <taxon>Bacillati</taxon>
        <taxon>Bacillota</taxon>
        <taxon>Bacilli</taxon>
        <taxon>Bacillales</taxon>
        <taxon>Staphylococcaceae</taxon>
        <taxon>Staphylococcus</taxon>
        <taxon>Staphylococcus intermedius group</taxon>
    </lineage>
</organism>
<evidence type="ECO:0000256" key="6">
    <source>
        <dbReference type="ARBA" id="ARBA00022801"/>
    </source>
</evidence>
<proteinExistence type="inferred from homology"/>
<dbReference type="SUPFAM" id="SSF50939">
    <property type="entry name" value="Sialidases"/>
    <property type="match status" value="1"/>
</dbReference>
<dbReference type="PANTHER" id="PTHR10628:SF30">
    <property type="entry name" value="EXO-ALPHA-SIALIDASE"/>
    <property type="match status" value="1"/>
</dbReference>
<dbReference type="CDD" id="cd15482">
    <property type="entry name" value="Sialidase_non-viral"/>
    <property type="match status" value="1"/>
</dbReference>
<sequence length="695" mass="78580">MRVLKVWIYILSLLLIIGLVTPNAFAQVAGQKNGNEANTLVFEKDNIQLAGNGMNITSGALNKLTGPDFTVIIKYHQLKPDGIQALFGISNSKKGNPSSYLDMYVRENGELGMEARDTNTKTNHLVSRPASVWGKYKNKPASNIVALVLNHYTKTYSLFSNGYKVEEKKINNFLMLSNINGLDSFVIGGVNREGKNSFGFNGTIENIKIFNNALDENTIKSMTKNDITQRLIYKANDETHSNYFRIPSLYTLSNGRVLSSIDARYGGTHDFLNKINIATSYSDDNGNSWTKPKLTLSFDDFESVPLEWPRDPGKRDWQISGGATYIDSVLLEKKDKQVMLFADVMPAGVSFREAVRNDSGFKKINEKYYLKLKKSGENDYQYTVRENGIIYDDRTNKPTEYSVDKNFAISKNNKKLKVEQYSAKVINGQKTEFKNGKFVDMNVFYKDALFKVVPTNFIAYSVSDNFGTSWTKPTLIPSLLGDKHNSPYLGPGRGIVEHSKGRILIPSYTGKDSVFIYSDDNGRTWKTKIIPLPSSWSAEAQIIELQPGVLQAYMRTNNGKIAFITSKDAGNTWSNPNYLDFISNPNYGTELSIINYSQKIDGKNAVILSTPNSKNGRRNGQIWIGLLGENNKIEWRYHHDVDYSQYGFSYSTLTELPNHDIGLMYEKFDSWSRNELHIKNVIPYVSYKIEDLKNN</sequence>
<dbReference type="Pfam" id="PF13088">
    <property type="entry name" value="BNR_2"/>
    <property type="match status" value="1"/>
</dbReference>
<evidence type="ECO:0000256" key="2">
    <source>
        <dbReference type="ARBA" id="ARBA00009348"/>
    </source>
</evidence>
<evidence type="ECO:0000256" key="5">
    <source>
        <dbReference type="ARBA" id="ARBA00022737"/>
    </source>
</evidence>
<evidence type="ECO:0000259" key="8">
    <source>
        <dbReference type="Pfam" id="PF02973"/>
    </source>
</evidence>
<dbReference type="EMBL" id="CP066884">
    <property type="protein sequence ID" value="QQM97398.1"/>
    <property type="molecule type" value="Genomic_DNA"/>
</dbReference>
<name>A0A7Z8ZJN5_STAPS</name>
<dbReference type="GO" id="GO:0016020">
    <property type="term" value="C:membrane"/>
    <property type="evidence" value="ECO:0007669"/>
    <property type="project" value="TreeGrafter"/>
</dbReference>
<gene>
    <name evidence="10" type="ORF">JGZ15_07685</name>
</gene>
<dbReference type="InterPro" id="IPR036278">
    <property type="entry name" value="Sialidase_sf"/>
</dbReference>
<dbReference type="InterPro" id="IPR023364">
    <property type="entry name" value="Trans_sialidase_dom3"/>
</dbReference>
<evidence type="ECO:0000259" key="9">
    <source>
        <dbReference type="Pfam" id="PF13088"/>
    </source>
</evidence>
<dbReference type="InterPro" id="IPR004124">
    <property type="entry name" value="Glyco_hydro_33_N"/>
</dbReference>
<dbReference type="GO" id="GO:0009313">
    <property type="term" value="P:oligosaccharide catabolic process"/>
    <property type="evidence" value="ECO:0007669"/>
    <property type="project" value="TreeGrafter"/>
</dbReference>
<dbReference type="Gene3D" id="2.60.120.200">
    <property type="match status" value="1"/>
</dbReference>
<keyword evidence="5" id="KW-0677">Repeat</keyword>
<accession>A0A7Z8ZJN5</accession>
<keyword evidence="6" id="KW-0378">Hydrolase</keyword>